<evidence type="ECO:0000256" key="1">
    <source>
        <dbReference type="SAM" id="MobiDB-lite"/>
    </source>
</evidence>
<dbReference type="EMBL" id="QKYT01000007">
    <property type="protein sequence ID" value="RIA99155.1"/>
    <property type="molecule type" value="Genomic_DNA"/>
</dbReference>
<sequence length="161" mass="18436">MKKDPERARILLIWIQEAIKAGKLIDPIFSENGKRNTRAFSKFLKPHKITPKILRKIGGKHACRVHSGPNATHQNLDQLNRIALRHKIIRHDAGKNYVICDTESEDSDPEDKHNSELESESTENDEISDIINIFLEAKDTLNWLDRTPPPTSPTLELEKDN</sequence>
<feature type="region of interest" description="Disordered" evidence="1">
    <location>
        <begin position="101"/>
        <end position="125"/>
    </location>
</feature>
<dbReference type="AlphaFoldDB" id="A0A397TRB1"/>
<keyword evidence="3" id="KW-1185">Reference proteome</keyword>
<accession>A0A397TRB1</accession>
<protein>
    <submittedName>
        <fullName evidence="2">Uncharacterized protein</fullName>
    </submittedName>
</protein>
<evidence type="ECO:0000313" key="3">
    <source>
        <dbReference type="Proteomes" id="UP000265703"/>
    </source>
</evidence>
<evidence type="ECO:0000313" key="2">
    <source>
        <dbReference type="EMBL" id="RIA99155.1"/>
    </source>
</evidence>
<gene>
    <name evidence="2" type="ORF">C1645_811902</name>
</gene>
<organism evidence="2 3">
    <name type="scientific">Glomus cerebriforme</name>
    <dbReference type="NCBI Taxonomy" id="658196"/>
    <lineage>
        <taxon>Eukaryota</taxon>
        <taxon>Fungi</taxon>
        <taxon>Fungi incertae sedis</taxon>
        <taxon>Mucoromycota</taxon>
        <taxon>Glomeromycotina</taxon>
        <taxon>Glomeromycetes</taxon>
        <taxon>Glomerales</taxon>
        <taxon>Glomeraceae</taxon>
        <taxon>Glomus</taxon>
    </lineage>
</organism>
<proteinExistence type="predicted"/>
<reference evidence="2 3" key="1">
    <citation type="submission" date="2018-06" db="EMBL/GenBank/DDBJ databases">
        <title>Comparative genomics reveals the genomic features of Rhizophagus irregularis, R. cerebriforme, R. diaphanum and Gigaspora rosea, and their symbiotic lifestyle signature.</title>
        <authorList>
            <person name="Morin E."/>
            <person name="San Clemente H."/>
            <person name="Chen E.C.H."/>
            <person name="De La Providencia I."/>
            <person name="Hainaut M."/>
            <person name="Kuo A."/>
            <person name="Kohler A."/>
            <person name="Murat C."/>
            <person name="Tang N."/>
            <person name="Roy S."/>
            <person name="Loubradou J."/>
            <person name="Henrissat B."/>
            <person name="Grigoriev I.V."/>
            <person name="Corradi N."/>
            <person name="Roux C."/>
            <person name="Martin F.M."/>
        </authorList>
    </citation>
    <scope>NUCLEOTIDE SEQUENCE [LARGE SCALE GENOMIC DNA]</scope>
    <source>
        <strain evidence="2 3">DAOM 227022</strain>
    </source>
</reference>
<dbReference type="OrthoDB" id="2412847at2759"/>
<dbReference type="Proteomes" id="UP000265703">
    <property type="component" value="Unassembled WGS sequence"/>
</dbReference>
<comment type="caution">
    <text evidence="2">The sequence shown here is derived from an EMBL/GenBank/DDBJ whole genome shotgun (WGS) entry which is preliminary data.</text>
</comment>
<name>A0A397TRB1_9GLOM</name>